<dbReference type="InterPro" id="IPR010099">
    <property type="entry name" value="SDR39U1"/>
</dbReference>
<dbReference type="Pfam" id="PF08338">
    <property type="entry name" value="DUF1731"/>
    <property type="match status" value="1"/>
</dbReference>
<name>A0A0B6TW46_9CORY</name>
<dbReference type="PANTHER" id="PTHR11092:SF0">
    <property type="entry name" value="EPIMERASE FAMILY PROTEIN SDR39U1"/>
    <property type="match status" value="1"/>
</dbReference>
<dbReference type="InterPro" id="IPR036291">
    <property type="entry name" value="NAD(P)-bd_dom_sf"/>
</dbReference>
<organism evidence="5 6">
    <name type="scientific">Corynebacterium marinum DSM 44953</name>
    <dbReference type="NCBI Taxonomy" id="1224162"/>
    <lineage>
        <taxon>Bacteria</taxon>
        <taxon>Bacillati</taxon>
        <taxon>Actinomycetota</taxon>
        <taxon>Actinomycetes</taxon>
        <taxon>Mycobacteriales</taxon>
        <taxon>Corynebacteriaceae</taxon>
        <taxon>Corynebacterium</taxon>
    </lineage>
</organism>
<dbReference type="Proteomes" id="UP000031928">
    <property type="component" value="Chromosome"/>
</dbReference>
<dbReference type="InterPro" id="IPR013549">
    <property type="entry name" value="DUF1731"/>
</dbReference>
<dbReference type="RefSeq" id="WP_042621509.1">
    <property type="nucleotide sequence ID" value="NZ_CP007790.1"/>
</dbReference>
<keyword evidence="6" id="KW-1185">Reference proteome</keyword>
<evidence type="ECO:0000256" key="2">
    <source>
        <dbReference type="SAM" id="MobiDB-lite"/>
    </source>
</evidence>
<proteinExistence type="inferred from homology"/>
<feature type="domain" description="DUF1731" evidence="4">
    <location>
        <begin position="391"/>
        <end position="438"/>
    </location>
</feature>
<evidence type="ECO:0008006" key="7">
    <source>
        <dbReference type="Google" id="ProtNLM"/>
    </source>
</evidence>
<dbReference type="PANTHER" id="PTHR11092">
    <property type="entry name" value="SUGAR NUCLEOTIDE EPIMERASE RELATED"/>
    <property type="match status" value="1"/>
</dbReference>
<dbReference type="OrthoDB" id="9801773at2"/>
<sequence>MSLTTSHVVPAPREFVWDWHTRPGALTRLTPPFAPITPVTQADKLSDGTTILALPAGLKWVARHDLSNYRRGHRFTDVCTSAPIKLLANWRHVHEFADHPDGTLVTDSVTTRVPGAALKSMFAYRQQQLINDIAFLDRIAHLQPEQPLTVAVTGSRGLVGRALSAQLTTAGHEVIQLVRKNPKPGQREWDPFSPDPDLLDGVDVLVHLAGEPIYGRFSGNHKQAIRDSRVEPTRRLARLVAETPGVSTMISASAVGYYGSDRGEEELTESSQRGEGFLADVVADWESATAPASDAGKRVIQLRIGAVVSGRGGLLPVLKALFSTGLGGSFGDGNFWFSWISLDDLTDIIVRGALDPDWSGPVNAVSPNPVLNRELTAALSTQLHRPAIIPIPTLGPAILLGKEGAQELALADQRVIPRVLIDAAHAFRYPTLDRALAHELGGEELYDKAPELEAPDSGDGPAPLGWSR</sequence>
<feature type="domain" description="NAD-dependent epimerase/dehydratase" evidence="3">
    <location>
        <begin position="150"/>
        <end position="351"/>
    </location>
</feature>
<evidence type="ECO:0000259" key="4">
    <source>
        <dbReference type="Pfam" id="PF08338"/>
    </source>
</evidence>
<dbReference type="SUPFAM" id="SSF55961">
    <property type="entry name" value="Bet v1-like"/>
    <property type="match status" value="1"/>
</dbReference>
<protein>
    <recommendedName>
        <fullName evidence="7">TIGR01777 family protein</fullName>
    </recommendedName>
</protein>
<feature type="region of interest" description="Disordered" evidence="2">
    <location>
        <begin position="447"/>
        <end position="468"/>
    </location>
</feature>
<dbReference type="STRING" id="1224162.B840_06755"/>
<dbReference type="CDD" id="cd07820">
    <property type="entry name" value="SRPBCC_3"/>
    <property type="match status" value="1"/>
</dbReference>
<evidence type="ECO:0000313" key="6">
    <source>
        <dbReference type="Proteomes" id="UP000031928"/>
    </source>
</evidence>
<dbReference type="NCBIfam" id="TIGR01777">
    <property type="entry name" value="yfcH"/>
    <property type="match status" value="1"/>
</dbReference>
<gene>
    <name evidence="5" type="ORF">B840_06755</name>
</gene>
<dbReference type="SUPFAM" id="SSF51735">
    <property type="entry name" value="NAD(P)-binding Rossmann-fold domains"/>
    <property type="match status" value="1"/>
</dbReference>
<dbReference type="Pfam" id="PF01370">
    <property type="entry name" value="Epimerase"/>
    <property type="match status" value="1"/>
</dbReference>
<evidence type="ECO:0000256" key="1">
    <source>
        <dbReference type="ARBA" id="ARBA00009353"/>
    </source>
</evidence>
<dbReference type="EMBL" id="CP007790">
    <property type="protein sequence ID" value="AJK68956.1"/>
    <property type="molecule type" value="Genomic_DNA"/>
</dbReference>
<dbReference type="Gene3D" id="3.40.50.720">
    <property type="entry name" value="NAD(P)-binding Rossmann-like Domain"/>
    <property type="match status" value="1"/>
</dbReference>
<evidence type="ECO:0000259" key="3">
    <source>
        <dbReference type="Pfam" id="PF01370"/>
    </source>
</evidence>
<dbReference type="KEGG" id="cmq:B840_06755"/>
<dbReference type="HOGENOM" id="CLU_047373_4_0_11"/>
<dbReference type="AlphaFoldDB" id="A0A0B6TW46"/>
<accession>A0A0B6TW46</accession>
<reference evidence="5 6" key="1">
    <citation type="submission" date="2014-05" db="EMBL/GenBank/DDBJ databases">
        <title>Complete genome sequence of Corynebacterium marinum DSM 44953.</title>
        <authorList>
            <person name="Schaffert L."/>
            <person name="Albersmeier A."/>
            <person name="Kalinowski J."/>
            <person name="Ruckert C."/>
        </authorList>
    </citation>
    <scope>NUCLEOTIDE SEQUENCE [LARGE SCALE GENOMIC DNA]</scope>
    <source>
        <strain evidence="5 6">DSM 44953</strain>
    </source>
</reference>
<dbReference type="InterPro" id="IPR001509">
    <property type="entry name" value="Epimerase_deHydtase"/>
</dbReference>
<evidence type="ECO:0000313" key="5">
    <source>
        <dbReference type="EMBL" id="AJK68956.1"/>
    </source>
</evidence>
<dbReference type="InterPro" id="IPR023393">
    <property type="entry name" value="START-like_dom_sf"/>
</dbReference>
<comment type="similarity">
    <text evidence="1">Belongs to the NAD(P)-dependent epimerase/dehydratase family. SDR39U1 subfamily.</text>
</comment>
<dbReference type="Gene3D" id="3.30.530.20">
    <property type="match status" value="1"/>
</dbReference>